<dbReference type="RefSeq" id="WP_103525762.1">
    <property type="nucleotide sequence ID" value="NZ_JAIZDC010000001.1"/>
</dbReference>
<keyword evidence="2" id="KW-1185">Reference proteome</keyword>
<dbReference type="PANTHER" id="PTHR37625:SF4">
    <property type="entry name" value="OUTER MEMBRANE LIPOPROTEIN"/>
    <property type="match status" value="1"/>
</dbReference>
<organism evidence="1 2">
    <name type="scientific">Aquitalea palustris</name>
    <dbReference type="NCBI Taxonomy" id="2480983"/>
    <lineage>
        <taxon>Bacteria</taxon>
        <taxon>Pseudomonadati</taxon>
        <taxon>Pseudomonadota</taxon>
        <taxon>Betaproteobacteria</taxon>
        <taxon>Neisseriales</taxon>
        <taxon>Chromobacteriaceae</taxon>
        <taxon>Aquitalea</taxon>
    </lineage>
</organism>
<keyword evidence="1" id="KW-0449">Lipoprotein</keyword>
<dbReference type="AlphaFoldDB" id="A0A454JF48"/>
<dbReference type="PANTHER" id="PTHR37625">
    <property type="entry name" value="OUTER MEMBRANE LIPOPROTEIN-RELATED"/>
    <property type="match status" value="1"/>
</dbReference>
<evidence type="ECO:0000313" key="1">
    <source>
        <dbReference type="EMBL" id="RMC94133.1"/>
    </source>
</evidence>
<evidence type="ECO:0000313" key="2">
    <source>
        <dbReference type="Proteomes" id="UP000274139"/>
    </source>
</evidence>
<proteinExistence type="predicted"/>
<sequence length="177" mass="19176">MTFNLQSHRKSLLAGILIPLMLSACGGPKMIAIHGESTVGLNRDAQGKPLSVVVHIYQLRSADAFNRMTMDALLAGKTEQDLLGNTLISSKELTMIPGKSVTDSETIGEETRYVGVVGFFRRPDPGYWRLLFDADAIKSRGLVFKAADCFLQPVTAKNIAIPGQSSQPPAECASKLR</sequence>
<dbReference type="InterPro" id="IPR038706">
    <property type="entry name" value="Type_VI_SciN-like_sf"/>
</dbReference>
<dbReference type="NCBIfam" id="TIGR03352">
    <property type="entry name" value="VI_chp_3"/>
    <property type="match status" value="1"/>
</dbReference>
<comment type="caution">
    <text evidence="1">The sequence shown here is derived from an EMBL/GenBank/DDBJ whole genome shotgun (WGS) entry which is preliminary data.</text>
</comment>
<dbReference type="Proteomes" id="UP000274139">
    <property type="component" value="Unassembled WGS sequence"/>
</dbReference>
<dbReference type="Gene3D" id="2.60.40.4150">
    <property type="entry name" value="Type VI secretion system, lipoprotein SciN"/>
    <property type="match status" value="1"/>
</dbReference>
<reference evidence="1 2" key="1">
    <citation type="submission" date="2018-10" db="EMBL/GenBank/DDBJ databases">
        <title>Draft genome sequence of Aquitalea MWU14-2217 isolated from a wild cranberry bog in Provincetown, Massachusetts.</title>
        <authorList>
            <person name="Ebadzadsahrai G."/>
            <person name="Soby S."/>
        </authorList>
    </citation>
    <scope>NUCLEOTIDE SEQUENCE [LARGE SCALE GENOMIC DNA]</scope>
    <source>
        <strain evidence="1 2">MWU14-2217</strain>
    </source>
</reference>
<dbReference type="InterPro" id="IPR017734">
    <property type="entry name" value="T6SS_SciN"/>
</dbReference>
<gene>
    <name evidence="1" type="primary">tssJ</name>
    <name evidence="1" type="ORF">EAY64_16110</name>
</gene>
<dbReference type="Pfam" id="PF12790">
    <property type="entry name" value="T6SS-SciN"/>
    <property type="match status" value="1"/>
</dbReference>
<dbReference type="OrthoDB" id="8752321at2"/>
<dbReference type="EMBL" id="RFAR01000070">
    <property type="protein sequence ID" value="RMC94133.1"/>
    <property type="molecule type" value="Genomic_DNA"/>
</dbReference>
<protein>
    <submittedName>
        <fullName evidence="1">Type VI secretion system lipoprotein TssJ</fullName>
    </submittedName>
</protein>
<accession>A0A454JF48</accession>
<name>A0A454JF48_9NEIS</name>